<dbReference type="GO" id="GO:0031087">
    <property type="term" value="P:deadenylation-independent decapping of nuclear-transcribed mRNA"/>
    <property type="evidence" value="ECO:0007669"/>
    <property type="project" value="InterPro"/>
</dbReference>
<evidence type="ECO:0000256" key="5">
    <source>
        <dbReference type="SAM" id="MobiDB-lite"/>
    </source>
</evidence>
<evidence type="ECO:0000259" key="7">
    <source>
        <dbReference type="Pfam" id="PF21289"/>
    </source>
</evidence>
<feature type="domain" description="Enhancer of mRNA-decapping protein 4 C-terminal" evidence="7">
    <location>
        <begin position="380"/>
        <end position="482"/>
    </location>
</feature>
<proteinExistence type="predicted"/>
<dbReference type="PANTHER" id="PTHR15598:SF5">
    <property type="entry name" value="ENHANCER OF MRNA-DECAPPING PROTEIN 4"/>
    <property type="match status" value="1"/>
</dbReference>
<dbReference type="InterPro" id="IPR044938">
    <property type="entry name" value="EDC4_C_sf"/>
</dbReference>
<dbReference type="Proteomes" id="UP000664859">
    <property type="component" value="Unassembled WGS sequence"/>
</dbReference>
<dbReference type="AlphaFoldDB" id="A0A836CCU1"/>
<comment type="subcellular location">
    <subcellularLocation>
        <location evidence="1">Cytoplasm</location>
    </subcellularLocation>
</comment>
<evidence type="ECO:0000313" key="8">
    <source>
        <dbReference type="EMBL" id="KAG5180927.1"/>
    </source>
</evidence>
<dbReference type="Pfam" id="PF21289">
    <property type="entry name" value="EDC4_C"/>
    <property type="match status" value="1"/>
</dbReference>
<gene>
    <name evidence="8" type="ORF">JKP88DRAFT_222632</name>
</gene>
<feature type="compositionally biased region" description="Pro residues" evidence="5">
    <location>
        <begin position="36"/>
        <end position="45"/>
    </location>
</feature>
<keyword evidence="6" id="KW-0472">Membrane</keyword>
<dbReference type="PANTHER" id="PTHR15598">
    <property type="entry name" value="ENHANCER OF MRNA-DECAPPING PROTEIN 4"/>
    <property type="match status" value="1"/>
</dbReference>
<keyword evidence="3" id="KW-0853">WD repeat</keyword>
<dbReference type="Gene3D" id="6.10.140.270">
    <property type="match status" value="1"/>
</dbReference>
<dbReference type="EMBL" id="JAFCMP010000346">
    <property type="protein sequence ID" value="KAG5180927.1"/>
    <property type="molecule type" value="Genomic_DNA"/>
</dbReference>
<feature type="region of interest" description="Disordered" evidence="5">
    <location>
        <begin position="15"/>
        <end position="46"/>
    </location>
</feature>
<dbReference type="InterPro" id="IPR045152">
    <property type="entry name" value="EDC4-like"/>
</dbReference>
<feature type="compositionally biased region" description="Low complexity" evidence="5">
    <location>
        <begin position="26"/>
        <end position="35"/>
    </location>
</feature>
<evidence type="ECO:0000256" key="1">
    <source>
        <dbReference type="ARBA" id="ARBA00004496"/>
    </source>
</evidence>
<comment type="caution">
    <text evidence="8">The sequence shown here is derived from an EMBL/GenBank/DDBJ whole genome shotgun (WGS) entry which is preliminary data.</text>
</comment>
<accession>A0A836CCU1</accession>
<keyword evidence="6" id="KW-1133">Transmembrane helix</keyword>
<name>A0A836CCU1_9STRA</name>
<keyword evidence="2" id="KW-0963">Cytoplasm</keyword>
<dbReference type="GO" id="GO:0000932">
    <property type="term" value="C:P-body"/>
    <property type="evidence" value="ECO:0007669"/>
    <property type="project" value="TreeGrafter"/>
</dbReference>
<evidence type="ECO:0000313" key="9">
    <source>
        <dbReference type="Proteomes" id="UP000664859"/>
    </source>
</evidence>
<dbReference type="OrthoDB" id="21128at2759"/>
<evidence type="ECO:0000256" key="2">
    <source>
        <dbReference type="ARBA" id="ARBA00022490"/>
    </source>
</evidence>
<keyword evidence="6" id="KW-0812">Transmembrane</keyword>
<evidence type="ECO:0000256" key="3">
    <source>
        <dbReference type="ARBA" id="ARBA00022574"/>
    </source>
</evidence>
<dbReference type="Gene3D" id="1.10.220.100">
    <property type="entry name" value="conserved c-terminal region of ge- 1"/>
    <property type="match status" value="1"/>
</dbReference>
<sequence length="512" mass="52250">MSLERALRLAVASGAALPGGGGSGGDSAVTAAPSPLLAPPPPPPPVDEEALRAAVAAEVSEAIKKEVHATMMPMMAKVVAHALSQGVRPRLDALAPALAAQVADAQARASVETAVSAAAAATASLPCTAASTPSYSVLLYHASASPVYAFERRCCLAAAAAAGACVFIVLEVVGGMMVNMGAAHLGWMRWRRQLRRSAEHPQRRCSKLPCQIGTPRAYLGLAHVLHTATVSSSMLSRTAGVSSFHVKPIALICLFCPLQDAVRKAIADGSADAAAAAAAALSAPLAAELRECVRTQLLPPLEAATQRAFAQMGAALARGLAAAPLLSAEAELRGTVDAAAAAAAEAAAAAVARPPPPDAGAIVAQPPPPPPSQLQVKNEIHQLLLESRFEEALTRALSAGDLPLVVSVCKRLDFNAIPAVLSQPVLLCLLQQLSTDMSTDLPFKLAWLQACAVALSPRDPLIKAHAAGILAQLKAAVEQVVPALTAMGGPSSTAVRTLLLIINSHMASVAGH</sequence>
<keyword evidence="4" id="KW-0677">Repeat</keyword>
<dbReference type="InterPro" id="IPR049404">
    <property type="entry name" value="EDC4_C"/>
</dbReference>
<evidence type="ECO:0000256" key="4">
    <source>
        <dbReference type="ARBA" id="ARBA00022737"/>
    </source>
</evidence>
<protein>
    <recommendedName>
        <fullName evidence="7">Enhancer of mRNA-decapping protein 4 C-terminal domain-containing protein</fullName>
    </recommendedName>
</protein>
<reference evidence="8" key="1">
    <citation type="submission" date="2021-02" db="EMBL/GenBank/DDBJ databases">
        <title>First Annotated Genome of the Yellow-green Alga Tribonema minus.</title>
        <authorList>
            <person name="Mahan K.M."/>
        </authorList>
    </citation>
    <scope>NUCLEOTIDE SEQUENCE</scope>
    <source>
        <strain evidence="8">UTEX B ZZ1240</strain>
    </source>
</reference>
<feature type="transmembrane region" description="Helical" evidence="6">
    <location>
        <begin position="156"/>
        <end position="187"/>
    </location>
</feature>
<keyword evidence="9" id="KW-1185">Reference proteome</keyword>
<organism evidence="8 9">
    <name type="scientific">Tribonema minus</name>
    <dbReference type="NCBI Taxonomy" id="303371"/>
    <lineage>
        <taxon>Eukaryota</taxon>
        <taxon>Sar</taxon>
        <taxon>Stramenopiles</taxon>
        <taxon>Ochrophyta</taxon>
        <taxon>PX clade</taxon>
        <taxon>Xanthophyceae</taxon>
        <taxon>Tribonematales</taxon>
        <taxon>Tribonemataceae</taxon>
        <taxon>Tribonema</taxon>
    </lineage>
</organism>
<evidence type="ECO:0000256" key="6">
    <source>
        <dbReference type="SAM" id="Phobius"/>
    </source>
</evidence>